<dbReference type="PROSITE" id="PS51177">
    <property type="entry name" value="LUMAZINE_BIND"/>
    <property type="match status" value="2"/>
</dbReference>
<keyword evidence="9" id="KW-0677">Repeat</keyword>
<dbReference type="EMBL" id="MFSU01000090">
    <property type="protein sequence ID" value="OGI46019.1"/>
    <property type="molecule type" value="Genomic_DNA"/>
</dbReference>
<dbReference type="PANTHER" id="PTHR21098:SF12">
    <property type="entry name" value="RIBOFLAVIN SYNTHASE"/>
    <property type="match status" value="1"/>
</dbReference>
<dbReference type="InterPro" id="IPR017938">
    <property type="entry name" value="Riboflavin_synthase-like_b-brl"/>
</dbReference>
<dbReference type="FunFam" id="2.40.30.20:FF:000004">
    <property type="entry name" value="Riboflavin synthase, alpha subunit"/>
    <property type="match status" value="1"/>
</dbReference>
<dbReference type="GO" id="GO:0004746">
    <property type="term" value="F:riboflavin synthase activity"/>
    <property type="evidence" value="ECO:0007669"/>
    <property type="project" value="UniProtKB-UniRule"/>
</dbReference>
<dbReference type="SUPFAM" id="SSF63380">
    <property type="entry name" value="Riboflavin synthase domain-like"/>
    <property type="match status" value="2"/>
</dbReference>
<dbReference type="InterPro" id="IPR026017">
    <property type="entry name" value="Lumazine-bd_dom"/>
</dbReference>
<comment type="caution">
    <text evidence="13">The sequence shown here is derived from an EMBL/GenBank/DDBJ whole genome shotgun (WGS) entry which is preliminary data.</text>
</comment>
<dbReference type="NCBIfam" id="NF006767">
    <property type="entry name" value="PRK09289.1"/>
    <property type="match status" value="1"/>
</dbReference>
<comment type="catalytic activity">
    <reaction evidence="1">
        <text>2 6,7-dimethyl-8-(1-D-ribityl)lumazine + H(+) = 5-amino-6-(D-ribitylamino)uracil + riboflavin</text>
        <dbReference type="Rhea" id="RHEA:20772"/>
        <dbReference type="ChEBI" id="CHEBI:15378"/>
        <dbReference type="ChEBI" id="CHEBI:15934"/>
        <dbReference type="ChEBI" id="CHEBI:57986"/>
        <dbReference type="ChEBI" id="CHEBI:58201"/>
        <dbReference type="EC" id="2.5.1.9"/>
    </reaction>
</comment>
<proteinExistence type="predicted"/>
<evidence type="ECO:0000256" key="1">
    <source>
        <dbReference type="ARBA" id="ARBA00000968"/>
    </source>
</evidence>
<protein>
    <recommendedName>
        <fullName evidence="6 10">Riboflavin synthase</fullName>
        <ecNumber evidence="5 10">2.5.1.9</ecNumber>
    </recommendedName>
</protein>
<evidence type="ECO:0000256" key="11">
    <source>
        <dbReference type="PROSITE-ProRule" id="PRU00524"/>
    </source>
</evidence>
<feature type="repeat" description="Lumazine-binding" evidence="11">
    <location>
        <begin position="1"/>
        <end position="97"/>
    </location>
</feature>
<evidence type="ECO:0000313" key="14">
    <source>
        <dbReference type="Proteomes" id="UP000178885"/>
    </source>
</evidence>
<keyword evidence="8" id="KW-0808">Transferase</keyword>
<dbReference type="PIRSF" id="PIRSF000498">
    <property type="entry name" value="Riboflavin_syn_A"/>
    <property type="match status" value="1"/>
</dbReference>
<evidence type="ECO:0000313" key="13">
    <source>
        <dbReference type="EMBL" id="OGI46019.1"/>
    </source>
</evidence>
<dbReference type="FunFam" id="2.40.30.20:FF:000003">
    <property type="entry name" value="Riboflavin synthase, alpha subunit"/>
    <property type="match status" value="1"/>
</dbReference>
<evidence type="ECO:0000256" key="7">
    <source>
        <dbReference type="ARBA" id="ARBA00022619"/>
    </source>
</evidence>
<evidence type="ECO:0000256" key="4">
    <source>
        <dbReference type="ARBA" id="ARBA00011233"/>
    </source>
</evidence>
<evidence type="ECO:0000256" key="8">
    <source>
        <dbReference type="ARBA" id="ARBA00022679"/>
    </source>
</evidence>
<evidence type="ECO:0000259" key="12">
    <source>
        <dbReference type="PROSITE" id="PS51177"/>
    </source>
</evidence>
<evidence type="ECO:0000256" key="2">
    <source>
        <dbReference type="ARBA" id="ARBA00002803"/>
    </source>
</evidence>
<dbReference type="Gene3D" id="2.40.30.20">
    <property type="match status" value="2"/>
</dbReference>
<dbReference type="InterPro" id="IPR023366">
    <property type="entry name" value="ATP_synth_asu-like_sf"/>
</dbReference>
<feature type="domain" description="Lumazine-binding" evidence="12">
    <location>
        <begin position="98"/>
        <end position="194"/>
    </location>
</feature>
<dbReference type="STRING" id="1817760.A2151_02060"/>
<sequence length="223" mass="23657">MFTGLIQAVGRIASIESKRGDARVRVDAGALDMSDVKLGDSIAVSGVCLTVVEQAATSFAADVSGETLSCTTFADLRPGDPVNLEKALLPTTRLGGHLVSGHVDGVGRVLERRDDARSIRLRIEAPAALAKYIAAKGSLCVDGVSLTVNAVQGAAFEINIIPHTATQTTVGDYAPGGRVNLEVDILARYLERLMLGEDVPRPESRITRELLERYGFAGLRAED</sequence>
<accession>A0A1F6TLQ0</accession>
<feature type="domain" description="Lumazine-binding" evidence="12">
    <location>
        <begin position="1"/>
        <end position="97"/>
    </location>
</feature>
<comment type="subunit">
    <text evidence="4">Homotrimer.</text>
</comment>
<organism evidence="13 14">
    <name type="scientific">Candidatus Muproteobacteria bacterium RBG_16_65_34</name>
    <dbReference type="NCBI Taxonomy" id="1817760"/>
    <lineage>
        <taxon>Bacteria</taxon>
        <taxon>Pseudomonadati</taxon>
        <taxon>Pseudomonadota</taxon>
        <taxon>Candidatus Muproteobacteria</taxon>
    </lineage>
</organism>
<evidence type="ECO:0000256" key="5">
    <source>
        <dbReference type="ARBA" id="ARBA00012827"/>
    </source>
</evidence>
<name>A0A1F6TLQ0_9PROT</name>
<keyword evidence="7" id="KW-0686">Riboflavin biosynthesis</keyword>
<feature type="repeat" description="Lumazine-binding" evidence="11">
    <location>
        <begin position="98"/>
        <end position="194"/>
    </location>
</feature>
<reference evidence="13 14" key="1">
    <citation type="journal article" date="2016" name="Nat. Commun.">
        <title>Thousands of microbial genomes shed light on interconnected biogeochemical processes in an aquifer system.</title>
        <authorList>
            <person name="Anantharaman K."/>
            <person name="Brown C.T."/>
            <person name="Hug L.A."/>
            <person name="Sharon I."/>
            <person name="Castelle C.J."/>
            <person name="Probst A.J."/>
            <person name="Thomas B.C."/>
            <person name="Singh A."/>
            <person name="Wilkins M.J."/>
            <person name="Karaoz U."/>
            <person name="Brodie E.L."/>
            <person name="Williams K.H."/>
            <person name="Hubbard S.S."/>
            <person name="Banfield J.F."/>
        </authorList>
    </citation>
    <scope>NUCLEOTIDE SEQUENCE [LARGE SCALE GENOMIC DNA]</scope>
</reference>
<dbReference type="InterPro" id="IPR001783">
    <property type="entry name" value="Lumazine-bd"/>
</dbReference>
<dbReference type="Pfam" id="PF00677">
    <property type="entry name" value="Lum_binding"/>
    <property type="match status" value="2"/>
</dbReference>
<dbReference type="NCBIfam" id="NF009566">
    <property type="entry name" value="PRK13020.1"/>
    <property type="match status" value="1"/>
</dbReference>
<dbReference type="EC" id="2.5.1.9" evidence="5 10"/>
<evidence type="ECO:0000256" key="3">
    <source>
        <dbReference type="ARBA" id="ARBA00004887"/>
    </source>
</evidence>
<comment type="pathway">
    <text evidence="3">Cofactor biosynthesis; riboflavin biosynthesis; riboflavin from 2-hydroxy-3-oxobutyl phosphate and 5-amino-6-(D-ribitylamino)uracil: step 2/2.</text>
</comment>
<gene>
    <name evidence="13" type="ORF">A2151_02060</name>
</gene>
<evidence type="ECO:0000256" key="9">
    <source>
        <dbReference type="ARBA" id="ARBA00022737"/>
    </source>
</evidence>
<evidence type="ECO:0000256" key="10">
    <source>
        <dbReference type="NCBIfam" id="TIGR00187"/>
    </source>
</evidence>
<dbReference type="CDD" id="cd00402">
    <property type="entry name" value="Riboflavin_synthase_like"/>
    <property type="match status" value="1"/>
</dbReference>
<dbReference type="PANTHER" id="PTHR21098">
    <property type="entry name" value="RIBOFLAVIN SYNTHASE ALPHA CHAIN"/>
    <property type="match status" value="1"/>
</dbReference>
<dbReference type="NCBIfam" id="TIGR00187">
    <property type="entry name" value="ribE"/>
    <property type="match status" value="1"/>
</dbReference>
<evidence type="ECO:0000256" key="6">
    <source>
        <dbReference type="ARBA" id="ARBA00013950"/>
    </source>
</evidence>
<dbReference type="AlphaFoldDB" id="A0A1F6TLQ0"/>
<dbReference type="GO" id="GO:0009231">
    <property type="term" value="P:riboflavin biosynthetic process"/>
    <property type="evidence" value="ECO:0007669"/>
    <property type="project" value="UniProtKB-KW"/>
</dbReference>
<comment type="function">
    <text evidence="2">Catalyzes the dismutation of two molecules of 6,7-dimethyl-8-ribityllumazine, resulting in the formation of riboflavin and 5-amino-6-(D-ribitylamino)uracil.</text>
</comment>
<dbReference type="Proteomes" id="UP000178885">
    <property type="component" value="Unassembled WGS sequence"/>
</dbReference>